<feature type="region of interest" description="Disordered" evidence="1">
    <location>
        <begin position="1"/>
        <end position="64"/>
    </location>
</feature>
<keyword evidence="4" id="KW-1185">Reference proteome</keyword>
<proteinExistence type="predicted"/>
<evidence type="ECO:0000313" key="3">
    <source>
        <dbReference type="EMBL" id="KAJ9606789.1"/>
    </source>
</evidence>
<keyword evidence="2" id="KW-0812">Transmembrane</keyword>
<sequence length="760" mass="83766">MDNESPDIGSSLLTLEPTRRKLPHPPRRFETIPLNALQSSSQRQHKAPSPGQQPPRQPRGTLQRRDASACDQKYILRSSLSVCGAVAFTTLYVVIVYVYIEAPVEQGIARGHLVDARLIFYLWFIACVFALDWSRAGLAIVEVAGISSQNLAPRSAMQSMWHSDTSWSGPVGWIGALRAAMKESARRSRRVKQKPGRLWLVLASVNLPLWVAVPLSGFSFEVQSASVISSKAARILGVNETTFDSRKSHLLWESAYARWSSGDVVTPPGASLIYAPTHAGPASDTYLDDAIHQLNSNQDLSFFIGPEVDSRVNGRTWGLAVRVVSEAVSPLNQTLIPFRAYWENPLDAGVSGPYWYRGITIKRVRMEPIYGIGSVMILATDSDTTSGIYSNVLTRRRANVTRNGQTFFQNKFQVGVQQWYDGWMSNIADTSMEEMEHHPAVHVNASAYDSSAPFLSSQIVLTYGLSFEIESAVGYAELSARDRTFSQFRTQPARLLETLFNASKAIETVEAGCWSLSDFNETKRCLQGLSRLQQTMSNNYNGFREGDGGIPLLEQLLLNALIGTRTVNDTGLAAISPWYHANVATGGKATLARYIAGRNDSAVHNNSLSLPYFQMTAIDPARMRVAILKMIGEVAIAMMGTGPEPFTAGLSTVSQAAILRPGIISWKLILPLLVLWTVLFVGLISVYGFRSRFAATLNGYQLFRFGALWGQELRGTPLTNFTDLDLLSQIPTQAELRLAGAERLYGFAGVTIHRQRKASS</sequence>
<feature type="transmembrane region" description="Helical" evidence="2">
    <location>
        <begin position="198"/>
        <end position="220"/>
    </location>
</feature>
<evidence type="ECO:0000256" key="1">
    <source>
        <dbReference type="SAM" id="MobiDB-lite"/>
    </source>
</evidence>
<reference evidence="3" key="1">
    <citation type="submission" date="2022-10" db="EMBL/GenBank/DDBJ databases">
        <title>Culturing micro-colonial fungi from biological soil crusts in the Mojave desert and describing Neophaeococcomyces mojavensis, and introducing the new genera and species Taxawa tesnikishii.</title>
        <authorList>
            <person name="Kurbessoian T."/>
            <person name="Stajich J.E."/>
        </authorList>
    </citation>
    <scope>NUCLEOTIDE SEQUENCE</scope>
    <source>
        <strain evidence="3">TK_41</strain>
    </source>
</reference>
<dbReference type="Proteomes" id="UP001172673">
    <property type="component" value="Unassembled WGS sequence"/>
</dbReference>
<accession>A0AA39CFX5</accession>
<evidence type="ECO:0000313" key="4">
    <source>
        <dbReference type="Proteomes" id="UP001172673"/>
    </source>
</evidence>
<feature type="transmembrane region" description="Helical" evidence="2">
    <location>
        <begin position="120"/>
        <end position="141"/>
    </location>
</feature>
<protein>
    <submittedName>
        <fullName evidence="3">Uncharacterized protein</fullName>
    </submittedName>
</protein>
<name>A0AA39CFX5_9EURO</name>
<dbReference type="EMBL" id="JAPDRK010000013">
    <property type="protein sequence ID" value="KAJ9606789.1"/>
    <property type="molecule type" value="Genomic_DNA"/>
</dbReference>
<dbReference type="AlphaFoldDB" id="A0AA39CFX5"/>
<keyword evidence="2" id="KW-1133">Transmembrane helix</keyword>
<keyword evidence="2" id="KW-0472">Membrane</keyword>
<evidence type="ECO:0000256" key="2">
    <source>
        <dbReference type="SAM" id="Phobius"/>
    </source>
</evidence>
<feature type="transmembrane region" description="Helical" evidence="2">
    <location>
        <begin position="668"/>
        <end position="689"/>
    </location>
</feature>
<feature type="transmembrane region" description="Helical" evidence="2">
    <location>
        <begin position="74"/>
        <end position="100"/>
    </location>
</feature>
<organism evidence="3 4">
    <name type="scientific">Cladophialophora chaetospira</name>
    <dbReference type="NCBI Taxonomy" id="386627"/>
    <lineage>
        <taxon>Eukaryota</taxon>
        <taxon>Fungi</taxon>
        <taxon>Dikarya</taxon>
        <taxon>Ascomycota</taxon>
        <taxon>Pezizomycotina</taxon>
        <taxon>Eurotiomycetes</taxon>
        <taxon>Chaetothyriomycetidae</taxon>
        <taxon>Chaetothyriales</taxon>
        <taxon>Herpotrichiellaceae</taxon>
        <taxon>Cladophialophora</taxon>
    </lineage>
</organism>
<comment type="caution">
    <text evidence="3">The sequence shown here is derived from an EMBL/GenBank/DDBJ whole genome shotgun (WGS) entry which is preliminary data.</text>
</comment>
<gene>
    <name evidence="3" type="ORF">H2200_008798</name>
</gene>